<protein>
    <submittedName>
        <fullName evidence="2">Uncharacterized protein</fullName>
    </submittedName>
</protein>
<dbReference type="Proteomes" id="UP001597283">
    <property type="component" value="Unassembled WGS sequence"/>
</dbReference>
<keyword evidence="1" id="KW-0812">Transmembrane</keyword>
<organism evidence="2 3">
    <name type="scientific">Sphingomonas floccifaciens</name>
    <dbReference type="NCBI Taxonomy" id="1844115"/>
    <lineage>
        <taxon>Bacteria</taxon>
        <taxon>Pseudomonadati</taxon>
        <taxon>Pseudomonadota</taxon>
        <taxon>Alphaproteobacteria</taxon>
        <taxon>Sphingomonadales</taxon>
        <taxon>Sphingomonadaceae</taxon>
        <taxon>Sphingomonas</taxon>
    </lineage>
</organism>
<evidence type="ECO:0000256" key="1">
    <source>
        <dbReference type="SAM" id="Phobius"/>
    </source>
</evidence>
<accession>A0ABW4NAW7</accession>
<comment type="caution">
    <text evidence="2">The sequence shown here is derived from an EMBL/GenBank/DDBJ whole genome shotgun (WGS) entry which is preliminary data.</text>
</comment>
<name>A0ABW4NAW7_9SPHN</name>
<proteinExistence type="predicted"/>
<dbReference type="EMBL" id="JBHUFC010000002">
    <property type="protein sequence ID" value="MFD1787189.1"/>
    <property type="molecule type" value="Genomic_DNA"/>
</dbReference>
<dbReference type="RefSeq" id="WP_380939550.1">
    <property type="nucleotide sequence ID" value="NZ_JBHUFC010000002.1"/>
</dbReference>
<keyword evidence="3" id="KW-1185">Reference proteome</keyword>
<reference evidence="3" key="1">
    <citation type="journal article" date="2019" name="Int. J. Syst. Evol. Microbiol.">
        <title>The Global Catalogue of Microorganisms (GCM) 10K type strain sequencing project: providing services to taxonomists for standard genome sequencing and annotation.</title>
        <authorList>
            <consortium name="The Broad Institute Genomics Platform"/>
            <consortium name="The Broad Institute Genome Sequencing Center for Infectious Disease"/>
            <person name="Wu L."/>
            <person name="Ma J."/>
        </authorList>
    </citation>
    <scope>NUCLEOTIDE SEQUENCE [LARGE SCALE GENOMIC DNA]</scope>
    <source>
        <strain evidence="3">Q85</strain>
    </source>
</reference>
<keyword evidence="1" id="KW-1133">Transmembrane helix</keyword>
<sequence length="201" mass="21712">MSPDADETPAEKAESRAIRRRWISIGEAVAVAGVVIAGLTFWSGYEDRQDAAADKAATRAEKSAERRRVPLTTAATDKRGVEFRGPADCPLASTDIRFPSALGVATQTTVATHRIDADWIARPMRKLTDGGADRRDGRIPILVTATCTADDGDRSETAIYDLLWRTEPGGLIGGRSFTLRGMVRRAAGGDQTRLDSLWKGV</sequence>
<evidence type="ECO:0000313" key="3">
    <source>
        <dbReference type="Proteomes" id="UP001597283"/>
    </source>
</evidence>
<feature type="transmembrane region" description="Helical" evidence="1">
    <location>
        <begin position="22"/>
        <end position="45"/>
    </location>
</feature>
<keyword evidence="1" id="KW-0472">Membrane</keyword>
<evidence type="ECO:0000313" key="2">
    <source>
        <dbReference type="EMBL" id="MFD1787189.1"/>
    </source>
</evidence>
<gene>
    <name evidence="2" type="ORF">ACFSC3_06370</name>
</gene>